<evidence type="ECO:0000313" key="4">
    <source>
        <dbReference type="EMBL" id="MER5076081.1"/>
    </source>
</evidence>
<reference evidence="4 5" key="1">
    <citation type="submission" date="2021-04" db="EMBL/GenBank/DDBJ databases">
        <title>Determining the burden of carbapenem-resistant Enterobacterales from a tertiary public heath setting in Bangladesh: a clinical, epidemiological, and molecular study.</title>
        <authorList>
            <person name="Farzana R."/>
            <person name="Walsh T.R."/>
        </authorList>
    </citation>
    <scope>NUCLEOTIDE SEQUENCE [LARGE SCALE GENOMIC DNA]</scope>
    <source>
        <strain evidence="5">dmpro_s316</strain>
        <strain evidence="4">Dmpro_s316</strain>
    </source>
</reference>
<dbReference type="InterPro" id="IPR047797">
    <property type="entry name" value="ISNCY_transpos"/>
</dbReference>
<sequence length="448" mass="52177">MSDKELNRINVIQAVCEKRLRRCDAASQLNLTERQVQRLVNRYRELGIAGLAHAQRGKQSNNCFPDAFKLRVMALLHQNYSDFGPTLAAEKLHEKHKIIVSVETIRKWMIADGLWVPYVRRKPRIYQPRSRRDCLGELIQLDGSHHDWFEGRAPKCCLLVFVDDATGRLMHLRFGETESAFDYMLATREYIEKHGKPLAFYSDKQGVFRVNHPNGATTGTTQFGRVLHDIGVELICANSPQAKGRVERANKTLQDRLIKEMRLEGISNIEEANVWLEGFVGDFNQRFAQAPRYPKNLHRPVTEYREEIDDIFSWQETRKLTKALTFRYDKMIYLVEPTEENSRLAGENIQVYDYPDGTLAFKYGHRSLRYQVFDKLECIDQGQIVDNKRLGTVLKLAQDKMDDLERQGKRDRSQRMPKRRAQARIQEQLRAINPILVNPEEFRASLLK</sequence>
<evidence type="ECO:0000313" key="3">
    <source>
        <dbReference type="EMBL" id="EMP9431520.1"/>
    </source>
</evidence>
<comment type="caution">
    <text evidence="3">The sequence shown here is derived from an EMBL/GenBank/DDBJ whole genome shotgun (WGS) entry which is preliminary data.</text>
</comment>
<feature type="coiled-coil region" evidence="1">
    <location>
        <begin position="387"/>
        <end position="414"/>
    </location>
</feature>
<dbReference type="Proteomes" id="UP001495779">
    <property type="component" value="Unassembled WGS sequence"/>
</dbReference>
<protein>
    <submittedName>
        <fullName evidence="3">ISNCY family transposase</fullName>
    </submittedName>
</protein>
<gene>
    <name evidence="3" type="ORF">JRA39_000526</name>
    <name evidence="4" type="ORF">KDV35_04245</name>
</gene>
<dbReference type="InterPro" id="IPR012337">
    <property type="entry name" value="RNaseH-like_sf"/>
</dbReference>
<dbReference type="Gene3D" id="3.30.420.10">
    <property type="entry name" value="Ribonuclease H-like superfamily/Ribonuclease H"/>
    <property type="match status" value="1"/>
</dbReference>
<reference evidence="3" key="2">
    <citation type="submission" date="2024-02" db="EMBL/GenBank/DDBJ databases">
        <authorList>
            <consortium name="Clinical and Environmental Microbiology Branch: Whole genome sequencing antimicrobial resistance pathogens in the healthcare setting"/>
        </authorList>
    </citation>
    <scope>NUCLEOTIDE SEQUENCE</scope>
    <source>
        <strain evidence="3">2020GO-00142</strain>
    </source>
</reference>
<proteinExistence type="predicted"/>
<dbReference type="GO" id="GO:0015074">
    <property type="term" value="P:DNA integration"/>
    <property type="evidence" value="ECO:0007669"/>
    <property type="project" value="InterPro"/>
</dbReference>
<dbReference type="InterPro" id="IPR009057">
    <property type="entry name" value="Homeodomain-like_sf"/>
</dbReference>
<dbReference type="SUPFAM" id="SSF53098">
    <property type="entry name" value="Ribonuclease H-like"/>
    <property type="match status" value="1"/>
</dbReference>
<accession>A0AAI9MV12</accession>
<dbReference type="RefSeq" id="WP_250000532.1">
    <property type="nucleotide sequence ID" value="NZ_CP095443.1"/>
</dbReference>
<dbReference type="AlphaFoldDB" id="A0AAI9MV12"/>
<dbReference type="InterPro" id="IPR001584">
    <property type="entry name" value="Integrase_cat-core"/>
</dbReference>
<keyword evidence="1" id="KW-0175">Coiled coil</keyword>
<dbReference type="PROSITE" id="PS50994">
    <property type="entry name" value="INTEGRASE"/>
    <property type="match status" value="1"/>
</dbReference>
<dbReference type="PANTHER" id="PTHR35004">
    <property type="entry name" value="TRANSPOSASE RV3428C-RELATED"/>
    <property type="match status" value="1"/>
</dbReference>
<dbReference type="EMBL" id="AAZDVE040000002">
    <property type="protein sequence ID" value="EMP9431520.1"/>
    <property type="molecule type" value="Genomic_DNA"/>
</dbReference>
<evidence type="ECO:0000259" key="2">
    <source>
        <dbReference type="PROSITE" id="PS50994"/>
    </source>
</evidence>
<name>A0AAI9MV12_PROST</name>
<feature type="domain" description="Integrase catalytic" evidence="2">
    <location>
        <begin position="124"/>
        <end position="308"/>
    </location>
</feature>
<dbReference type="Pfam" id="PF13565">
    <property type="entry name" value="HTH_32"/>
    <property type="match status" value="1"/>
</dbReference>
<evidence type="ECO:0000256" key="1">
    <source>
        <dbReference type="SAM" id="Coils"/>
    </source>
</evidence>
<dbReference type="EMBL" id="JAGSRH010000004">
    <property type="protein sequence ID" value="MER5076081.1"/>
    <property type="molecule type" value="Genomic_DNA"/>
</dbReference>
<dbReference type="InterPro" id="IPR036397">
    <property type="entry name" value="RNaseH_sf"/>
</dbReference>
<dbReference type="SUPFAM" id="SSF46689">
    <property type="entry name" value="Homeodomain-like"/>
    <property type="match status" value="1"/>
</dbReference>
<evidence type="ECO:0000313" key="5">
    <source>
        <dbReference type="Proteomes" id="UP001495779"/>
    </source>
</evidence>
<dbReference type="GO" id="GO:0003676">
    <property type="term" value="F:nucleic acid binding"/>
    <property type="evidence" value="ECO:0007669"/>
    <property type="project" value="InterPro"/>
</dbReference>
<dbReference type="NCBIfam" id="NF033594">
    <property type="entry name" value="transpos_ISNCY_2"/>
    <property type="match status" value="1"/>
</dbReference>
<dbReference type="PANTHER" id="PTHR35004:SF7">
    <property type="entry name" value="INTEGRASE PROTEIN"/>
    <property type="match status" value="1"/>
</dbReference>
<organism evidence="3">
    <name type="scientific">Providencia stuartii</name>
    <dbReference type="NCBI Taxonomy" id="588"/>
    <lineage>
        <taxon>Bacteria</taxon>
        <taxon>Pseudomonadati</taxon>
        <taxon>Pseudomonadota</taxon>
        <taxon>Gammaproteobacteria</taxon>
        <taxon>Enterobacterales</taxon>
        <taxon>Morganellaceae</taxon>
        <taxon>Providencia</taxon>
    </lineage>
</organism>